<proteinExistence type="predicted"/>
<keyword evidence="1 2" id="KW-0732">Signal</keyword>
<evidence type="ECO:0000256" key="2">
    <source>
        <dbReference type="SAM" id="SignalP"/>
    </source>
</evidence>
<keyword evidence="5" id="KW-1185">Reference proteome</keyword>
<dbReference type="Pfam" id="PF13505">
    <property type="entry name" value="OMP_b-brl"/>
    <property type="match status" value="1"/>
</dbReference>
<accession>A0A840TLT6</accession>
<evidence type="ECO:0000259" key="3">
    <source>
        <dbReference type="Pfam" id="PF13505"/>
    </source>
</evidence>
<organism evidence="4 5">
    <name type="scientific">Rhabdobacter roseus</name>
    <dbReference type="NCBI Taxonomy" id="1655419"/>
    <lineage>
        <taxon>Bacteria</taxon>
        <taxon>Pseudomonadati</taxon>
        <taxon>Bacteroidota</taxon>
        <taxon>Cytophagia</taxon>
        <taxon>Cytophagales</taxon>
        <taxon>Cytophagaceae</taxon>
        <taxon>Rhabdobacter</taxon>
    </lineage>
</organism>
<evidence type="ECO:0000256" key="1">
    <source>
        <dbReference type="ARBA" id="ARBA00022729"/>
    </source>
</evidence>
<dbReference type="InterPro" id="IPR027385">
    <property type="entry name" value="Beta-barrel_OMP"/>
</dbReference>
<sequence>MKKPCTLFILCFLISLTTYAQTDQGTWLVGLSGNGSFQKDGLNRLSQVQLAPQLGYFVARNLALGAQLSLDQRESRYRGNTTLKSHATSAYGQARYYIGNAKLKPYATILAGYGWNRGHGLDGTGDLVRFRGDDGWQAAAGAGLAYFVGPQIALEAEAHYRFLNHGRFDRDRSATTLRLGIALYW</sequence>
<dbReference type="AlphaFoldDB" id="A0A840TLT6"/>
<feature type="signal peptide" evidence="2">
    <location>
        <begin position="1"/>
        <end position="20"/>
    </location>
</feature>
<comment type="caution">
    <text evidence="4">The sequence shown here is derived from an EMBL/GenBank/DDBJ whole genome shotgun (WGS) entry which is preliminary data.</text>
</comment>
<protein>
    <submittedName>
        <fullName evidence="4">Opacity protein-like surface antigen</fullName>
    </submittedName>
</protein>
<name>A0A840TLT6_9BACT</name>
<dbReference type="Gene3D" id="2.40.160.20">
    <property type="match status" value="1"/>
</dbReference>
<dbReference type="Proteomes" id="UP000557307">
    <property type="component" value="Unassembled WGS sequence"/>
</dbReference>
<dbReference type="EMBL" id="JACHGF010000002">
    <property type="protein sequence ID" value="MBB5283885.1"/>
    <property type="molecule type" value="Genomic_DNA"/>
</dbReference>
<feature type="domain" description="Outer membrane protein beta-barrel" evidence="3">
    <location>
        <begin position="8"/>
        <end position="165"/>
    </location>
</feature>
<gene>
    <name evidence="4" type="ORF">HNQ92_002011</name>
</gene>
<evidence type="ECO:0000313" key="4">
    <source>
        <dbReference type="EMBL" id="MBB5283885.1"/>
    </source>
</evidence>
<dbReference type="InterPro" id="IPR011250">
    <property type="entry name" value="OMP/PagP_B-barrel"/>
</dbReference>
<reference evidence="4 5" key="1">
    <citation type="submission" date="2020-08" db="EMBL/GenBank/DDBJ databases">
        <title>Genomic Encyclopedia of Type Strains, Phase IV (KMG-IV): sequencing the most valuable type-strain genomes for metagenomic binning, comparative biology and taxonomic classification.</title>
        <authorList>
            <person name="Goeker M."/>
        </authorList>
    </citation>
    <scope>NUCLEOTIDE SEQUENCE [LARGE SCALE GENOMIC DNA]</scope>
    <source>
        <strain evidence="4 5">DSM 105074</strain>
    </source>
</reference>
<evidence type="ECO:0000313" key="5">
    <source>
        <dbReference type="Proteomes" id="UP000557307"/>
    </source>
</evidence>
<dbReference type="SUPFAM" id="SSF56925">
    <property type="entry name" value="OMPA-like"/>
    <property type="match status" value="1"/>
</dbReference>
<dbReference type="RefSeq" id="WP_184173650.1">
    <property type="nucleotide sequence ID" value="NZ_JACHGF010000002.1"/>
</dbReference>
<feature type="chain" id="PRO_5032762770" evidence="2">
    <location>
        <begin position="21"/>
        <end position="185"/>
    </location>
</feature>